<evidence type="ECO:0000256" key="5">
    <source>
        <dbReference type="ARBA" id="ARBA00022912"/>
    </source>
</evidence>
<dbReference type="SUPFAM" id="SSF56300">
    <property type="entry name" value="Metallo-dependent phosphatases"/>
    <property type="match status" value="1"/>
</dbReference>
<dbReference type="Gene3D" id="3.60.21.10">
    <property type="match status" value="1"/>
</dbReference>
<evidence type="ECO:0000256" key="4">
    <source>
        <dbReference type="ARBA" id="ARBA00022801"/>
    </source>
</evidence>
<evidence type="ECO:0000256" key="2">
    <source>
        <dbReference type="ARBA" id="ARBA00013081"/>
    </source>
</evidence>
<gene>
    <name evidence="10" type="ORF">D915_005939</name>
</gene>
<organism evidence="10 11">
    <name type="scientific">Fasciola hepatica</name>
    <name type="common">Liver fluke</name>
    <dbReference type="NCBI Taxonomy" id="6192"/>
    <lineage>
        <taxon>Eukaryota</taxon>
        <taxon>Metazoa</taxon>
        <taxon>Spiralia</taxon>
        <taxon>Lophotrochozoa</taxon>
        <taxon>Platyhelminthes</taxon>
        <taxon>Trematoda</taxon>
        <taxon>Digenea</taxon>
        <taxon>Plagiorchiida</taxon>
        <taxon>Echinostomata</taxon>
        <taxon>Echinostomatoidea</taxon>
        <taxon>Fasciolidae</taxon>
        <taxon>Fasciola</taxon>
    </lineage>
</organism>
<evidence type="ECO:0000256" key="8">
    <source>
        <dbReference type="ARBA" id="ARBA00048336"/>
    </source>
</evidence>
<keyword evidence="11" id="KW-1185">Reference proteome</keyword>
<keyword evidence="4" id="KW-0378">Hydrolase</keyword>
<dbReference type="InterPro" id="IPR050341">
    <property type="entry name" value="PP1_catalytic_subunit"/>
</dbReference>
<dbReference type="InterPro" id="IPR029052">
    <property type="entry name" value="Metallo-depent_PP-like"/>
</dbReference>
<dbReference type="AlphaFoldDB" id="A0A2H1C8H9"/>
<dbReference type="SMART" id="SM00156">
    <property type="entry name" value="PP2Ac"/>
    <property type="match status" value="1"/>
</dbReference>
<dbReference type="PANTHER" id="PTHR11668">
    <property type="entry name" value="SERINE/THREONINE PROTEIN PHOSPHATASE"/>
    <property type="match status" value="1"/>
</dbReference>
<dbReference type="GO" id="GO:0005737">
    <property type="term" value="C:cytoplasm"/>
    <property type="evidence" value="ECO:0007669"/>
    <property type="project" value="TreeGrafter"/>
</dbReference>
<keyword evidence="5" id="KW-0904">Protein phosphatase</keyword>
<reference evidence="10" key="1">
    <citation type="submission" date="2019-03" db="EMBL/GenBank/DDBJ databases">
        <title>Improved annotation for the trematode Fasciola hepatica.</title>
        <authorList>
            <person name="Choi Y.-J."/>
            <person name="Martin J."/>
            <person name="Mitreva M."/>
        </authorList>
    </citation>
    <scope>NUCLEOTIDE SEQUENCE [LARGE SCALE GENOMIC DNA]</scope>
</reference>
<comment type="catalytic activity">
    <reaction evidence="8">
        <text>O-phospho-L-threonyl-[protein] + H2O = L-threonyl-[protein] + phosphate</text>
        <dbReference type="Rhea" id="RHEA:47004"/>
        <dbReference type="Rhea" id="RHEA-COMP:11060"/>
        <dbReference type="Rhea" id="RHEA-COMP:11605"/>
        <dbReference type="ChEBI" id="CHEBI:15377"/>
        <dbReference type="ChEBI" id="CHEBI:30013"/>
        <dbReference type="ChEBI" id="CHEBI:43474"/>
        <dbReference type="ChEBI" id="CHEBI:61977"/>
        <dbReference type="EC" id="3.1.3.16"/>
    </reaction>
</comment>
<dbReference type="EC" id="3.1.3.16" evidence="2"/>
<evidence type="ECO:0000313" key="11">
    <source>
        <dbReference type="Proteomes" id="UP000230066"/>
    </source>
</evidence>
<comment type="caution">
    <text evidence="10">The sequence shown here is derived from an EMBL/GenBank/DDBJ whole genome shotgun (WGS) entry which is preliminary data.</text>
</comment>
<dbReference type="GO" id="GO:0046872">
    <property type="term" value="F:metal ion binding"/>
    <property type="evidence" value="ECO:0007669"/>
    <property type="project" value="UniProtKB-KW"/>
</dbReference>
<dbReference type="InterPro" id="IPR004843">
    <property type="entry name" value="Calcineurin-like_PHP"/>
</dbReference>
<dbReference type="Pfam" id="PF00149">
    <property type="entry name" value="Metallophos"/>
    <property type="match status" value="1"/>
</dbReference>
<accession>A0A2H1C8H9</accession>
<proteinExistence type="predicted"/>
<evidence type="ECO:0000256" key="7">
    <source>
        <dbReference type="ARBA" id="ARBA00047761"/>
    </source>
</evidence>
<evidence type="ECO:0000256" key="1">
    <source>
        <dbReference type="ARBA" id="ARBA00001936"/>
    </source>
</evidence>
<evidence type="ECO:0000256" key="6">
    <source>
        <dbReference type="ARBA" id="ARBA00023211"/>
    </source>
</evidence>
<sequence>MTSSVPDGVVHFGISSHTRRRIMQAVTNLIPRLTDRQVFKGLPVQISEFELCNMCYLLPDVLVSEPVCLEIDLETPIHVVGDILGQYVHLLRIFDEFGYPPGKRYLFLGNYTSRNPLGIETIALLFSYKLLYPQSIYLLRGRCECSTIGRLYGFYDHCVKRFSRRLWHELTAVFSYLPIAAIVNNQILCVHSGLSPMFLTSELSCMAQLKSLLFGLVTRPTDVQPYTITAHLIWSEPDEDLIGWDQNPVGLGYLFGPDVVHKICKRVNLQQIIRSSGLVQKGYTKFADTPLVNIFSAPDFEDTYENNGAVLQISLNEAREIKCTVRLIQPLIHMRNKRTTRMNVRFEDLTSDNATTEPKPMFV</sequence>
<evidence type="ECO:0000256" key="3">
    <source>
        <dbReference type="ARBA" id="ARBA00022723"/>
    </source>
</evidence>
<feature type="domain" description="Serine/threonine specific protein phosphatases" evidence="9">
    <location>
        <begin position="46"/>
        <end position="331"/>
    </location>
</feature>
<keyword evidence="6" id="KW-0464">Manganese</keyword>
<dbReference type="GO" id="GO:0004722">
    <property type="term" value="F:protein serine/threonine phosphatase activity"/>
    <property type="evidence" value="ECO:0007669"/>
    <property type="project" value="UniProtKB-EC"/>
</dbReference>
<dbReference type="InterPro" id="IPR006186">
    <property type="entry name" value="Ser/Thr-sp_prot-phosphatase"/>
</dbReference>
<evidence type="ECO:0000313" key="10">
    <source>
        <dbReference type="EMBL" id="THD23280.1"/>
    </source>
</evidence>
<dbReference type="EMBL" id="JXXN02002232">
    <property type="protein sequence ID" value="THD23280.1"/>
    <property type="molecule type" value="Genomic_DNA"/>
</dbReference>
<dbReference type="Proteomes" id="UP000230066">
    <property type="component" value="Unassembled WGS sequence"/>
</dbReference>
<dbReference type="PRINTS" id="PR00114">
    <property type="entry name" value="STPHPHTASE"/>
</dbReference>
<comment type="cofactor">
    <cofactor evidence="1">
        <name>Mn(2+)</name>
        <dbReference type="ChEBI" id="CHEBI:29035"/>
    </cofactor>
</comment>
<keyword evidence="3" id="KW-0479">Metal-binding</keyword>
<comment type="catalytic activity">
    <reaction evidence="7">
        <text>O-phospho-L-seryl-[protein] + H2O = L-seryl-[protein] + phosphate</text>
        <dbReference type="Rhea" id="RHEA:20629"/>
        <dbReference type="Rhea" id="RHEA-COMP:9863"/>
        <dbReference type="Rhea" id="RHEA-COMP:11604"/>
        <dbReference type="ChEBI" id="CHEBI:15377"/>
        <dbReference type="ChEBI" id="CHEBI:29999"/>
        <dbReference type="ChEBI" id="CHEBI:43474"/>
        <dbReference type="ChEBI" id="CHEBI:83421"/>
        <dbReference type="EC" id="3.1.3.16"/>
    </reaction>
</comment>
<evidence type="ECO:0000259" key="9">
    <source>
        <dbReference type="SMART" id="SM00156"/>
    </source>
</evidence>
<protein>
    <recommendedName>
        <fullName evidence="2">protein-serine/threonine phosphatase</fullName>
        <ecNumber evidence="2">3.1.3.16</ecNumber>
    </recommendedName>
</protein>
<dbReference type="GO" id="GO:0005634">
    <property type="term" value="C:nucleus"/>
    <property type="evidence" value="ECO:0007669"/>
    <property type="project" value="TreeGrafter"/>
</dbReference>
<dbReference type="PANTHER" id="PTHR11668:SF300">
    <property type="entry name" value="SERINE_THREONINE-PROTEIN PHOSPHATASE"/>
    <property type="match status" value="1"/>
</dbReference>
<name>A0A2H1C8H9_FASHE</name>